<evidence type="ECO:0000256" key="1">
    <source>
        <dbReference type="SAM" id="MobiDB-lite"/>
    </source>
</evidence>
<feature type="compositionally biased region" description="Basic and acidic residues" evidence="1">
    <location>
        <begin position="129"/>
        <end position="139"/>
    </location>
</feature>
<proteinExistence type="predicted"/>
<organism evidence="2 3">
    <name type="scientific">Trypanosoma cruzi (strain CL Brener)</name>
    <dbReference type="NCBI Taxonomy" id="353153"/>
    <lineage>
        <taxon>Eukaryota</taxon>
        <taxon>Discoba</taxon>
        <taxon>Euglenozoa</taxon>
        <taxon>Kinetoplastea</taxon>
        <taxon>Metakinetoplastina</taxon>
        <taxon>Trypanosomatida</taxon>
        <taxon>Trypanosomatidae</taxon>
        <taxon>Trypanosoma</taxon>
        <taxon>Schizotrypanum</taxon>
    </lineage>
</organism>
<evidence type="ECO:0000313" key="3">
    <source>
        <dbReference type="Proteomes" id="UP000002296"/>
    </source>
</evidence>
<name>Q4CLP4_TRYCC</name>
<dbReference type="GeneID" id="3532018"/>
<dbReference type="PaxDb" id="353153-Q4CLP4"/>
<feature type="compositionally biased region" description="Polar residues" evidence="1">
    <location>
        <begin position="62"/>
        <end position="81"/>
    </location>
</feature>
<protein>
    <submittedName>
        <fullName evidence="2">Uncharacterized protein</fullName>
    </submittedName>
</protein>
<comment type="caution">
    <text evidence="2">The sequence shown here is derived from an EMBL/GenBank/DDBJ whole genome shotgun (WGS) entry which is preliminary data.</text>
</comment>
<dbReference type="KEGG" id="tcr:507111.10"/>
<dbReference type="EMBL" id="AAHK01004075">
    <property type="protein sequence ID" value="EAN81196.1"/>
    <property type="molecule type" value="Genomic_DNA"/>
</dbReference>
<dbReference type="VEuPathDB" id="TriTrypDB:TcCLB.507111.10"/>
<dbReference type="Proteomes" id="UP000002296">
    <property type="component" value="Unassembled WGS sequence"/>
</dbReference>
<dbReference type="InParanoid" id="Q4CLP4"/>
<sequence length="139" mass="14961">MRAWGPQACYCGTHGATKRLGSQKAKNKRCHRTHRVSQADTAIKKEIRPPSLTTAAALIRNSDPNVHTPKNTRTTTSSKLPAQQKIGRRAPVAPARNRGDISGEGRAANRPQGSLRGFPGLRFIGASEANDRGRAGELS</sequence>
<dbReference type="RefSeq" id="XP_802642.1">
    <property type="nucleotide sequence ID" value="XM_797549.1"/>
</dbReference>
<evidence type="ECO:0000313" key="2">
    <source>
        <dbReference type="EMBL" id="EAN81196.1"/>
    </source>
</evidence>
<dbReference type="AlphaFoldDB" id="Q4CLP4"/>
<keyword evidence="3" id="KW-1185">Reference proteome</keyword>
<feature type="region of interest" description="Disordered" evidence="1">
    <location>
        <begin position="56"/>
        <end position="139"/>
    </location>
</feature>
<gene>
    <name evidence="2" type="ORF">Tc00.1047053507111.10</name>
</gene>
<accession>Q4CLP4</accession>
<reference evidence="2 3" key="1">
    <citation type="journal article" date="2005" name="Science">
        <title>The genome sequence of Trypanosoma cruzi, etiologic agent of Chagas disease.</title>
        <authorList>
            <person name="El-Sayed N.M."/>
            <person name="Myler P.J."/>
            <person name="Bartholomeu D.C."/>
            <person name="Nilsson D."/>
            <person name="Aggarwal G."/>
            <person name="Tran A.N."/>
            <person name="Ghedin E."/>
            <person name="Worthey E.A."/>
            <person name="Delcher A.L."/>
            <person name="Blandin G."/>
            <person name="Westenberger S.J."/>
            <person name="Caler E."/>
            <person name="Cerqueira G.C."/>
            <person name="Branche C."/>
            <person name="Haas B."/>
            <person name="Anupama A."/>
            <person name="Arner E."/>
            <person name="Aslund L."/>
            <person name="Attipoe P."/>
            <person name="Bontempi E."/>
            <person name="Bringaud F."/>
            <person name="Burton P."/>
            <person name="Cadag E."/>
            <person name="Campbell D.A."/>
            <person name="Carrington M."/>
            <person name="Crabtree J."/>
            <person name="Darban H."/>
            <person name="da Silveira J.F."/>
            <person name="de Jong P."/>
            <person name="Edwards K."/>
            <person name="Englund P.T."/>
            <person name="Fazelina G."/>
            <person name="Feldblyum T."/>
            <person name="Ferella M."/>
            <person name="Frasch A.C."/>
            <person name="Gull K."/>
            <person name="Horn D."/>
            <person name="Hou L."/>
            <person name="Huang Y."/>
            <person name="Kindlund E."/>
            <person name="Klingbeil M."/>
            <person name="Kluge S."/>
            <person name="Koo H."/>
            <person name="Lacerda D."/>
            <person name="Levin M.J."/>
            <person name="Lorenzi H."/>
            <person name="Louie T."/>
            <person name="Machado C.R."/>
            <person name="McCulloch R."/>
            <person name="McKenna A."/>
            <person name="Mizuno Y."/>
            <person name="Mottram J.C."/>
            <person name="Nelson S."/>
            <person name="Ochaya S."/>
            <person name="Osoegawa K."/>
            <person name="Pai G."/>
            <person name="Parsons M."/>
            <person name="Pentony M."/>
            <person name="Pettersson U."/>
            <person name="Pop M."/>
            <person name="Ramirez J.L."/>
            <person name="Rinta J."/>
            <person name="Robertson L."/>
            <person name="Salzberg S.L."/>
            <person name="Sanchez D.O."/>
            <person name="Seyler A."/>
            <person name="Sharma R."/>
            <person name="Shetty J."/>
            <person name="Simpson A.J."/>
            <person name="Sisk E."/>
            <person name="Tammi M.T."/>
            <person name="Tarleton R."/>
            <person name="Teixeira S."/>
            <person name="Van Aken S."/>
            <person name="Vogt C."/>
            <person name="Ward P.N."/>
            <person name="Wickstead B."/>
            <person name="Wortman J."/>
            <person name="White O."/>
            <person name="Fraser C.M."/>
            <person name="Stuart K.D."/>
            <person name="Andersson B."/>
        </authorList>
    </citation>
    <scope>NUCLEOTIDE SEQUENCE [LARGE SCALE GENOMIC DNA]</scope>
    <source>
        <strain evidence="2 3">CL Brener</strain>
    </source>
</reference>